<organism evidence="5 6">
    <name type="scientific">Ladona fulva</name>
    <name type="common">Scarce chaser dragonfly</name>
    <name type="synonym">Libellula fulva</name>
    <dbReference type="NCBI Taxonomy" id="123851"/>
    <lineage>
        <taxon>Eukaryota</taxon>
        <taxon>Metazoa</taxon>
        <taxon>Ecdysozoa</taxon>
        <taxon>Arthropoda</taxon>
        <taxon>Hexapoda</taxon>
        <taxon>Insecta</taxon>
        <taxon>Pterygota</taxon>
        <taxon>Palaeoptera</taxon>
        <taxon>Odonata</taxon>
        <taxon>Epiprocta</taxon>
        <taxon>Anisoptera</taxon>
        <taxon>Libelluloidea</taxon>
        <taxon>Libellulidae</taxon>
        <taxon>Ladona</taxon>
    </lineage>
</organism>
<keyword evidence="2" id="KW-1015">Disulfide bond</keyword>
<keyword evidence="1" id="KW-0677">Repeat</keyword>
<gene>
    <name evidence="5" type="ORF">J437_LFUL004741</name>
</gene>
<sequence length="153" mass="17449">MNKPCGMYEFHVIGRIPPDILDYPTSTDMVVREGTNVTLRCAATGSPRPSIVWRREDGESIPVAGNTEGEWRRWDNSSRLNSDWGLMVEQLLNLEALNGKQSTTLHNGFGHNSNETIEERGYIFKRLRRSKTPKDGVEYLAEPLEVFPKERLT</sequence>
<dbReference type="InterPro" id="IPR036179">
    <property type="entry name" value="Ig-like_dom_sf"/>
</dbReference>
<dbReference type="PANTHER" id="PTHR12231:SF253">
    <property type="entry name" value="DPR-INTERACTING PROTEIN ETA, ISOFORM B-RELATED"/>
    <property type="match status" value="1"/>
</dbReference>
<comment type="caution">
    <text evidence="5">The sequence shown here is derived from an EMBL/GenBank/DDBJ whole genome shotgun (WGS) entry which is preliminary data.</text>
</comment>
<evidence type="ECO:0000259" key="4">
    <source>
        <dbReference type="PROSITE" id="PS50835"/>
    </source>
</evidence>
<dbReference type="OrthoDB" id="10012075at2759"/>
<evidence type="ECO:0000256" key="2">
    <source>
        <dbReference type="ARBA" id="ARBA00023157"/>
    </source>
</evidence>
<dbReference type="GO" id="GO:0043005">
    <property type="term" value="C:neuron projection"/>
    <property type="evidence" value="ECO:0007669"/>
    <property type="project" value="TreeGrafter"/>
</dbReference>
<evidence type="ECO:0000256" key="1">
    <source>
        <dbReference type="ARBA" id="ARBA00022737"/>
    </source>
</evidence>
<dbReference type="PROSITE" id="PS50835">
    <property type="entry name" value="IG_LIKE"/>
    <property type="match status" value="1"/>
</dbReference>
<keyword evidence="6" id="KW-1185">Reference proteome</keyword>
<evidence type="ECO:0000313" key="5">
    <source>
        <dbReference type="EMBL" id="KAG8226569.1"/>
    </source>
</evidence>
<dbReference type="InterPro" id="IPR051170">
    <property type="entry name" value="Neural/epithelial_adhesion"/>
</dbReference>
<keyword evidence="3" id="KW-0393">Immunoglobulin domain</keyword>
<dbReference type="InterPro" id="IPR007110">
    <property type="entry name" value="Ig-like_dom"/>
</dbReference>
<reference evidence="5" key="2">
    <citation type="submission" date="2017-10" db="EMBL/GenBank/DDBJ databases">
        <title>Ladona fulva Genome sequencing and assembly.</title>
        <authorList>
            <person name="Murali S."/>
            <person name="Richards S."/>
            <person name="Bandaranaike D."/>
            <person name="Bellair M."/>
            <person name="Blankenburg K."/>
            <person name="Chao H."/>
            <person name="Dinh H."/>
            <person name="Doddapaneni H."/>
            <person name="Dugan-Rocha S."/>
            <person name="Elkadiri S."/>
            <person name="Gnanaolivu R."/>
            <person name="Hernandez B."/>
            <person name="Skinner E."/>
            <person name="Javaid M."/>
            <person name="Lee S."/>
            <person name="Li M."/>
            <person name="Ming W."/>
            <person name="Munidasa M."/>
            <person name="Muniz J."/>
            <person name="Nguyen L."/>
            <person name="Hughes D."/>
            <person name="Osuji N."/>
            <person name="Pu L.-L."/>
            <person name="Puazo M."/>
            <person name="Qu C."/>
            <person name="Quiroz J."/>
            <person name="Raj R."/>
            <person name="Weissenberger G."/>
            <person name="Xin Y."/>
            <person name="Zou X."/>
            <person name="Han Y."/>
            <person name="Worley K."/>
            <person name="Muzny D."/>
            <person name="Gibbs R."/>
        </authorList>
    </citation>
    <scope>NUCLEOTIDE SEQUENCE</scope>
    <source>
        <strain evidence="5">Sampled in the wild</strain>
    </source>
</reference>
<dbReference type="SUPFAM" id="SSF48726">
    <property type="entry name" value="Immunoglobulin"/>
    <property type="match status" value="1"/>
</dbReference>
<dbReference type="InterPro" id="IPR013783">
    <property type="entry name" value="Ig-like_fold"/>
</dbReference>
<dbReference type="EMBL" id="KZ308288">
    <property type="protein sequence ID" value="KAG8226569.1"/>
    <property type="molecule type" value="Genomic_DNA"/>
</dbReference>
<accession>A0A8K0K1K0</accession>
<evidence type="ECO:0000256" key="3">
    <source>
        <dbReference type="ARBA" id="ARBA00023319"/>
    </source>
</evidence>
<dbReference type="AlphaFoldDB" id="A0A8K0K1K0"/>
<reference evidence="5" key="1">
    <citation type="submission" date="2013-04" db="EMBL/GenBank/DDBJ databases">
        <authorList>
            <person name="Qu J."/>
            <person name="Murali S.C."/>
            <person name="Bandaranaike D."/>
            <person name="Bellair M."/>
            <person name="Blankenburg K."/>
            <person name="Chao H."/>
            <person name="Dinh H."/>
            <person name="Doddapaneni H."/>
            <person name="Downs B."/>
            <person name="Dugan-Rocha S."/>
            <person name="Elkadiri S."/>
            <person name="Gnanaolivu R.D."/>
            <person name="Hernandez B."/>
            <person name="Javaid M."/>
            <person name="Jayaseelan J.C."/>
            <person name="Lee S."/>
            <person name="Li M."/>
            <person name="Ming W."/>
            <person name="Munidasa M."/>
            <person name="Muniz J."/>
            <person name="Nguyen L."/>
            <person name="Ongeri F."/>
            <person name="Osuji N."/>
            <person name="Pu L.-L."/>
            <person name="Puazo M."/>
            <person name="Qu C."/>
            <person name="Quiroz J."/>
            <person name="Raj R."/>
            <person name="Weissenberger G."/>
            <person name="Xin Y."/>
            <person name="Zou X."/>
            <person name="Han Y."/>
            <person name="Richards S."/>
            <person name="Worley K."/>
            <person name="Muzny D."/>
            <person name="Gibbs R."/>
        </authorList>
    </citation>
    <scope>NUCLEOTIDE SEQUENCE</scope>
    <source>
        <strain evidence="5">Sampled in the wild</strain>
    </source>
</reference>
<protein>
    <recommendedName>
        <fullName evidence="4">Ig-like domain-containing protein</fullName>
    </recommendedName>
</protein>
<dbReference type="Pfam" id="PF13927">
    <property type="entry name" value="Ig_3"/>
    <property type="match status" value="1"/>
</dbReference>
<feature type="domain" description="Ig-like" evidence="4">
    <location>
        <begin position="18"/>
        <end position="56"/>
    </location>
</feature>
<dbReference type="Proteomes" id="UP000792457">
    <property type="component" value="Unassembled WGS sequence"/>
</dbReference>
<proteinExistence type="predicted"/>
<dbReference type="PANTHER" id="PTHR12231">
    <property type="entry name" value="CTX-RELATED TYPE I TRANSMEMBRANE PROTEIN"/>
    <property type="match status" value="1"/>
</dbReference>
<evidence type="ECO:0000313" key="6">
    <source>
        <dbReference type="Proteomes" id="UP000792457"/>
    </source>
</evidence>
<dbReference type="Gene3D" id="2.60.40.10">
    <property type="entry name" value="Immunoglobulins"/>
    <property type="match status" value="1"/>
</dbReference>
<name>A0A8K0K1K0_LADFU</name>